<keyword evidence="1" id="KW-0472">Membrane</keyword>
<gene>
    <name evidence="2" type="ORF">WMG39_12980</name>
</gene>
<dbReference type="Proteomes" id="UP001384579">
    <property type="component" value="Unassembled WGS sequence"/>
</dbReference>
<evidence type="ECO:0000313" key="3">
    <source>
        <dbReference type="Proteomes" id="UP001384579"/>
    </source>
</evidence>
<evidence type="ECO:0000313" key="2">
    <source>
        <dbReference type="EMBL" id="MEK0185750.1"/>
    </source>
</evidence>
<dbReference type="RefSeq" id="WP_340518885.1">
    <property type="nucleotide sequence ID" value="NZ_JBBLXS010000147.1"/>
</dbReference>
<keyword evidence="3" id="KW-1185">Reference proteome</keyword>
<reference evidence="2 3" key="1">
    <citation type="journal article" date="2020" name="Harmful Algae">
        <title>Molecular and morphological characterization of a novel dihydroanatoxin-a producing Microcoleus species (cyanobacteria) from the Russian River, California, USA.</title>
        <authorList>
            <person name="Conklin K.Y."/>
            <person name="Stancheva R."/>
            <person name="Otten T.G."/>
            <person name="Fadness R."/>
            <person name="Boyer G.L."/>
            <person name="Read B."/>
            <person name="Zhang X."/>
            <person name="Sheath R.G."/>
        </authorList>
    </citation>
    <scope>NUCLEOTIDE SEQUENCE [LARGE SCALE GENOMIC DNA]</scope>
    <source>
        <strain evidence="2 3">PTRS2</strain>
    </source>
</reference>
<proteinExistence type="predicted"/>
<feature type="transmembrane region" description="Helical" evidence="1">
    <location>
        <begin position="43"/>
        <end position="64"/>
    </location>
</feature>
<accession>A0ABU8YN16</accession>
<comment type="caution">
    <text evidence="2">The sequence shown here is derived from an EMBL/GenBank/DDBJ whole genome shotgun (WGS) entry which is preliminary data.</text>
</comment>
<organism evidence="2 3">
    <name type="scientific">Microcoleus anatoxicus PTRS2</name>
    <dbReference type="NCBI Taxonomy" id="2705321"/>
    <lineage>
        <taxon>Bacteria</taxon>
        <taxon>Bacillati</taxon>
        <taxon>Cyanobacteriota</taxon>
        <taxon>Cyanophyceae</taxon>
        <taxon>Oscillatoriophycideae</taxon>
        <taxon>Oscillatoriales</taxon>
        <taxon>Microcoleaceae</taxon>
        <taxon>Microcoleus</taxon>
        <taxon>Microcoleus anatoxicus</taxon>
    </lineage>
</organism>
<name>A0ABU8YN16_9CYAN</name>
<keyword evidence="1" id="KW-0812">Transmembrane</keyword>
<keyword evidence="1" id="KW-1133">Transmembrane helix</keyword>
<protein>
    <submittedName>
        <fullName evidence="2">Uncharacterized protein</fullName>
    </submittedName>
</protein>
<sequence length="127" mass="14364">MAIILYFCDRKTSDIQPMVKPTQTLTKVPLSNPANRKLSLQTLLIVPFVLQIFAAVGLTGYLSFRNGQKAINDLANRLSNEVSDRIHQHLDTYLATPQQINQINADAIKLGQLDLQNFPKVGHFFWK</sequence>
<dbReference type="EMBL" id="JBBLXS010000147">
    <property type="protein sequence ID" value="MEK0185750.1"/>
    <property type="molecule type" value="Genomic_DNA"/>
</dbReference>
<evidence type="ECO:0000256" key="1">
    <source>
        <dbReference type="SAM" id="Phobius"/>
    </source>
</evidence>